<gene>
    <name evidence="2" type="ORF">LuPra_05355</name>
</gene>
<dbReference type="Pfam" id="PF23544">
    <property type="entry name" value="AtuA_ferredoxin"/>
    <property type="match status" value="1"/>
</dbReference>
<evidence type="ECO:0000313" key="2">
    <source>
        <dbReference type="EMBL" id="AMY12083.1"/>
    </source>
</evidence>
<dbReference type="Proteomes" id="UP000076079">
    <property type="component" value="Chromosome"/>
</dbReference>
<sequence length="112" mass="12047">MTLRDLAHSRSGDKGTLVNCSVIAYDPRDFEYLMEVVTADAVKAHLRDLIHGDVARYLLPSLGAMNFVMARPPGNSVTRTLALDAHGKSISSALLEMILPDRSLPASRGGIG</sequence>
<dbReference type="PATRIC" id="fig|1813736.3.peg.5634"/>
<dbReference type="InterPro" id="IPR056362">
    <property type="entry name" value="AtuA-like_ferredoxin_dom"/>
</dbReference>
<keyword evidence="3" id="KW-1185">Reference proteome</keyword>
<organism evidence="2 3">
    <name type="scientific">Luteitalea pratensis</name>
    <dbReference type="NCBI Taxonomy" id="1855912"/>
    <lineage>
        <taxon>Bacteria</taxon>
        <taxon>Pseudomonadati</taxon>
        <taxon>Acidobacteriota</taxon>
        <taxon>Vicinamibacteria</taxon>
        <taxon>Vicinamibacterales</taxon>
        <taxon>Vicinamibacteraceae</taxon>
        <taxon>Luteitalea</taxon>
    </lineage>
</organism>
<reference evidence="2 3" key="1">
    <citation type="journal article" date="2016" name="Genome Announc.">
        <title>First Complete Genome Sequence of a Subdivision 6 Acidobacterium Strain.</title>
        <authorList>
            <person name="Huang S."/>
            <person name="Vieira S."/>
            <person name="Bunk B."/>
            <person name="Riedel T."/>
            <person name="Sproer C."/>
            <person name="Overmann J."/>
        </authorList>
    </citation>
    <scope>NUCLEOTIDE SEQUENCE [LARGE SCALE GENOMIC DNA]</scope>
    <source>
        <strain evidence="3">DSM 100886 HEG_-6_39</strain>
    </source>
</reference>
<dbReference type="PANTHER" id="PTHR47708:SF2">
    <property type="entry name" value="SI:CH73-132F6.5"/>
    <property type="match status" value="1"/>
</dbReference>
<accession>A0A143PV89</accession>
<feature type="domain" description="AtuA-like ferredoxin-fold" evidence="1">
    <location>
        <begin position="1"/>
        <end position="98"/>
    </location>
</feature>
<dbReference type="KEGG" id="abac:LuPra_05355"/>
<evidence type="ECO:0000259" key="1">
    <source>
        <dbReference type="Pfam" id="PF23544"/>
    </source>
</evidence>
<dbReference type="OrthoDB" id="21390at2"/>
<reference evidence="3" key="2">
    <citation type="submission" date="2016-04" db="EMBL/GenBank/DDBJ databases">
        <title>First Complete Genome Sequence of a Subdivision 6 Acidobacterium.</title>
        <authorList>
            <person name="Huang S."/>
            <person name="Vieira S."/>
            <person name="Bunk B."/>
            <person name="Riedel T."/>
            <person name="Sproeer C."/>
            <person name="Overmann J."/>
        </authorList>
    </citation>
    <scope>NUCLEOTIDE SEQUENCE [LARGE SCALE GENOMIC DNA]</scope>
    <source>
        <strain evidence="3">DSM 100886 HEG_-6_39</strain>
    </source>
</reference>
<dbReference type="STRING" id="1855912.LuPra_05355"/>
<name>A0A143PV89_LUTPR</name>
<dbReference type="PANTHER" id="PTHR47708">
    <property type="match status" value="1"/>
</dbReference>
<dbReference type="RefSeq" id="WP_110173569.1">
    <property type="nucleotide sequence ID" value="NZ_CP015136.1"/>
</dbReference>
<evidence type="ECO:0000313" key="3">
    <source>
        <dbReference type="Proteomes" id="UP000076079"/>
    </source>
</evidence>
<protein>
    <recommendedName>
        <fullName evidence="1">AtuA-like ferredoxin-fold domain-containing protein</fullName>
    </recommendedName>
</protein>
<proteinExistence type="predicted"/>
<dbReference type="AlphaFoldDB" id="A0A143PV89"/>
<dbReference type="EMBL" id="CP015136">
    <property type="protein sequence ID" value="AMY12083.1"/>
    <property type="molecule type" value="Genomic_DNA"/>
</dbReference>